<evidence type="ECO:0000313" key="1">
    <source>
        <dbReference type="EMBL" id="QHT84130.1"/>
    </source>
</evidence>
<protein>
    <submittedName>
        <fullName evidence="1">Uncharacterized protein</fullName>
    </submittedName>
</protein>
<sequence>MTTIFTRYLYEYSHVQHSLIWALLERQRDEALFWTYEMYFSGFREETFQWLWDIYQYMYQELSPHLAPILIHLYRSSEDDDTMVGSWILYLLSSPISLTRYMREKHNVYLTYPEITENENVLLPPILMIPSTEVDKYRTVTEKNSEFCNWQILRNVCRFPLRAERICNGNMSLLERNEDDKLSGYETIQYMTAQGKTMRRKRRILARLDLSKMDSWMYYASFCPLWLERIQEHRGQICHETQRVWFDEEDDEEAFHSDYDLEPDEQPRSVQETILSPPVYRYISWKSFYEMYGSNSHLRKIRIRRDRQGNWHGIWSEGFCEA</sequence>
<reference evidence="1" key="1">
    <citation type="journal article" date="2020" name="Nature">
        <title>Giant virus diversity and host interactions through global metagenomics.</title>
        <authorList>
            <person name="Schulz F."/>
            <person name="Roux S."/>
            <person name="Paez-Espino D."/>
            <person name="Jungbluth S."/>
            <person name="Walsh D.A."/>
            <person name="Denef V.J."/>
            <person name="McMahon K.D."/>
            <person name="Konstantinidis K.T."/>
            <person name="Eloe-Fadrosh E.A."/>
            <person name="Kyrpides N.C."/>
            <person name="Woyke T."/>
        </authorList>
    </citation>
    <scope>NUCLEOTIDE SEQUENCE</scope>
    <source>
        <strain evidence="1">GVMAG-M-3300023184-16</strain>
    </source>
</reference>
<name>A0A6C0HUQ0_9ZZZZ</name>
<accession>A0A6C0HUQ0</accession>
<dbReference type="EMBL" id="MN740015">
    <property type="protein sequence ID" value="QHT84130.1"/>
    <property type="molecule type" value="Genomic_DNA"/>
</dbReference>
<dbReference type="AlphaFoldDB" id="A0A6C0HUQ0"/>
<proteinExistence type="predicted"/>
<organism evidence="1">
    <name type="scientific">viral metagenome</name>
    <dbReference type="NCBI Taxonomy" id="1070528"/>
    <lineage>
        <taxon>unclassified sequences</taxon>
        <taxon>metagenomes</taxon>
        <taxon>organismal metagenomes</taxon>
    </lineage>
</organism>